<feature type="chain" id="PRO_5046788231" description="Alpha/beta hydrolase" evidence="1">
    <location>
        <begin position="23"/>
        <end position="322"/>
    </location>
</feature>
<dbReference type="Proteomes" id="UP001497045">
    <property type="component" value="Unassembled WGS sequence"/>
</dbReference>
<dbReference type="InterPro" id="IPR029058">
    <property type="entry name" value="AB_hydrolase_fold"/>
</dbReference>
<evidence type="ECO:0000313" key="2">
    <source>
        <dbReference type="EMBL" id="MEL1249056.1"/>
    </source>
</evidence>
<reference evidence="2 3" key="1">
    <citation type="submission" date="2024-04" db="EMBL/GenBank/DDBJ databases">
        <title>Aurantiacibacter sp. DGU6 16S ribosomal RNA gene Genome sequencing and assembly.</title>
        <authorList>
            <person name="Park S."/>
        </authorList>
    </citation>
    <scope>NUCLEOTIDE SEQUENCE [LARGE SCALE GENOMIC DNA]</scope>
    <source>
        <strain evidence="2 3">DGU6</strain>
    </source>
</reference>
<evidence type="ECO:0000313" key="3">
    <source>
        <dbReference type="Proteomes" id="UP001497045"/>
    </source>
</evidence>
<gene>
    <name evidence="2" type="ORF">AAEO60_00065</name>
</gene>
<accession>A0ABU9IA21</accession>
<dbReference type="EMBL" id="JBBYHV010000001">
    <property type="protein sequence ID" value="MEL1249056.1"/>
    <property type="molecule type" value="Genomic_DNA"/>
</dbReference>
<proteinExistence type="predicted"/>
<dbReference type="SUPFAM" id="SSF53474">
    <property type="entry name" value="alpha/beta-Hydrolases"/>
    <property type="match status" value="1"/>
</dbReference>
<sequence length="322" mass="34179">MHKTVPAILATLALGLAVPATAQDDAPEESFEDMMARVNLIPDTTGDGPFPSMIETVEALPEHVVYRPQDLAAVGPNGLGVFVWGNGGCAADGTSSRFHLSQIASYGYLVIAPGRWRSGPNRLEDPAPPRAMDADGNFPPSPTNAGQLIEALDWALAQNSDPDSPYFGLVDENALAAGGFSCGGVQALTVAGDPRLDTIVVQNSGLLPDDGPRLGGMELGKDGLDDLHTPVIYLDGGPTDIAYENGLDDYNRISHVPAFWVNTPTGHGGTYHLPMGGRNAMIVVDWLEWQLRGDMAAARTFAGANCRLCTDPEATIEYKNWP</sequence>
<evidence type="ECO:0008006" key="4">
    <source>
        <dbReference type="Google" id="ProtNLM"/>
    </source>
</evidence>
<feature type="signal peptide" evidence="1">
    <location>
        <begin position="1"/>
        <end position="22"/>
    </location>
</feature>
<dbReference type="Gene3D" id="3.40.50.1820">
    <property type="entry name" value="alpha/beta hydrolase"/>
    <property type="match status" value="1"/>
</dbReference>
<dbReference type="RefSeq" id="WP_341671598.1">
    <property type="nucleotide sequence ID" value="NZ_JBBYHV010000001.1"/>
</dbReference>
<keyword evidence="1" id="KW-0732">Signal</keyword>
<evidence type="ECO:0000256" key="1">
    <source>
        <dbReference type="SAM" id="SignalP"/>
    </source>
</evidence>
<keyword evidence="3" id="KW-1185">Reference proteome</keyword>
<organism evidence="2 3">
    <name type="scientific">Aurantiacibacter gilvus</name>
    <dbReference type="NCBI Taxonomy" id="3139141"/>
    <lineage>
        <taxon>Bacteria</taxon>
        <taxon>Pseudomonadati</taxon>
        <taxon>Pseudomonadota</taxon>
        <taxon>Alphaproteobacteria</taxon>
        <taxon>Sphingomonadales</taxon>
        <taxon>Erythrobacteraceae</taxon>
        <taxon>Aurantiacibacter</taxon>
    </lineage>
</organism>
<comment type="caution">
    <text evidence="2">The sequence shown here is derived from an EMBL/GenBank/DDBJ whole genome shotgun (WGS) entry which is preliminary data.</text>
</comment>
<protein>
    <recommendedName>
        <fullName evidence="4">Alpha/beta hydrolase</fullName>
    </recommendedName>
</protein>
<name>A0ABU9IA21_9SPHN</name>